<feature type="domain" description="DUF7511" evidence="2">
    <location>
        <begin position="31"/>
        <end position="75"/>
    </location>
</feature>
<keyword evidence="4" id="KW-1185">Reference proteome</keyword>
<dbReference type="InterPro" id="IPR055933">
    <property type="entry name" value="DUF7511"/>
</dbReference>
<organism evidence="3 4">
    <name type="scientific">Salinirubrum litoreum</name>
    <dbReference type="NCBI Taxonomy" id="1126234"/>
    <lineage>
        <taxon>Archaea</taxon>
        <taxon>Methanobacteriati</taxon>
        <taxon>Methanobacteriota</taxon>
        <taxon>Stenosarchaea group</taxon>
        <taxon>Halobacteria</taxon>
        <taxon>Halobacteriales</taxon>
        <taxon>Haloferacaceae</taxon>
        <taxon>Salinirubrum</taxon>
    </lineage>
</organism>
<evidence type="ECO:0000313" key="4">
    <source>
        <dbReference type="Proteomes" id="UP001596201"/>
    </source>
</evidence>
<evidence type="ECO:0000259" key="2">
    <source>
        <dbReference type="Pfam" id="PF24351"/>
    </source>
</evidence>
<evidence type="ECO:0000256" key="1">
    <source>
        <dbReference type="SAM" id="MobiDB-lite"/>
    </source>
</evidence>
<comment type="caution">
    <text evidence="3">The sequence shown here is derived from an EMBL/GenBank/DDBJ whole genome shotgun (WGS) entry which is preliminary data.</text>
</comment>
<feature type="compositionally biased region" description="Basic and acidic residues" evidence="1">
    <location>
        <begin position="1"/>
        <end position="18"/>
    </location>
</feature>
<sequence length="75" mass="7944">MHDADLDADEHETADHTVPRALLDADAEGVVAVVTETGDGGEECTLFPADAAEAELPTTWLSADEDSFVALSEMR</sequence>
<protein>
    <recommendedName>
        <fullName evidence="2">DUF7511 domain-containing protein</fullName>
    </recommendedName>
</protein>
<proteinExistence type="predicted"/>
<dbReference type="RefSeq" id="WP_227228240.1">
    <property type="nucleotide sequence ID" value="NZ_JAJCVJ010000001.1"/>
</dbReference>
<dbReference type="EMBL" id="JBHSKX010000001">
    <property type="protein sequence ID" value="MFC5366413.1"/>
    <property type="molecule type" value="Genomic_DNA"/>
</dbReference>
<accession>A0ABD5R8Y6</accession>
<dbReference type="Proteomes" id="UP001596201">
    <property type="component" value="Unassembled WGS sequence"/>
</dbReference>
<gene>
    <name evidence="3" type="ORF">ACFPJ5_05635</name>
</gene>
<name>A0ABD5R8Y6_9EURY</name>
<reference evidence="3 4" key="1">
    <citation type="journal article" date="2019" name="Int. J. Syst. Evol. Microbiol.">
        <title>The Global Catalogue of Microorganisms (GCM) 10K type strain sequencing project: providing services to taxonomists for standard genome sequencing and annotation.</title>
        <authorList>
            <consortium name="The Broad Institute Genomics Platform"/>
            <consortium name="The Broad Institute Genome Sequencing Center for Infectious Disease"/>
            <person name="Wu L."/>
            <person name="Ma J."/>
        </authorList>
    </citation>
    <scope>NUCLEOTIDE SEQUENCE [LARGE SCALE GENOMIC DNA]</scope>
    <source>
        <strain evidence="3 4">CGMCC 1.12237</strain>
    </source>
</reference>
<dbReference type="AlphaFoldDB" id="A0ABD5R8Y6"/>
<evidence type="ECO:0000313" key="3">
    <source>
        <dbReference type="EMBL" id="MFC5366413.1"/>
    </source>
</evidence>
<feature type="region of interest" description="Disordered" evidence="1">
    <location>
        <begin position="1"/>
        <end position="22"/>
    </location>
</feature>
<dbReference type="Pfam" id="PF24351">
    <property type="entry name" value="DUF7511"/>
    <property type="match status" value="1"/>
</dbReference>